<dbReference type="AlphaFoldDB" id="A0A1F5Z680"/>
<proteinExistence type="predicted"/>
<dbReference type="Pfam" id="PF08889">
    <property type="entry name" value="WbqC"/>
    <property type="match status" value="1"/>
</dbReference>
<evidence type="ECO:0000313" key="1">
    <source>
        <dbReference type="EMBL" id="OGG07875.1"/>
    </source>
</evidence>
<sequence>MRLSGYQPQYFPRLHYLNRLLNSDIFEISDYIQFVKKHAFLLPGGIQKRGKSFQAHSPVKLASGLHFLVIPLPDDLLPINKIKIKKDINWVNKHLGTLETAYSKTPNFRKIFPAISSLLSDNYSDLAALNTATLLLTVKFFITEKHANEITVDYINHLLAKQNIFRLKKIVIASQTSVAPPGRGKANEWIVSLCRYLNADEYYYGGSSDAAYMDPAFFKKNNITTLIQNWKCPLYRQQYPEVGFIENLSALDLIMNEPLSTRQKLIQ</sequence>
<comment type="caution">
    <text evidence="1">The sequence shown here is derived from an EMBL/GenBank/DDBJ whole genome shotgun (WGS) entry which is preliminary data.</text>
</comment>
<evidence type="ECO:0008006" key="3">
    <source>
        <dbReference type="Google" id="ProtNLM"/>
    </source>
</evidence>
<evidence type="ECO:0000313" key="2">
    <source>
        <dbReference type="Proteomes" id="UP000177354"/>
    </source>
</evidence>
<protein>
    <recommendedName>
        <fullName evidence="3">WbqC-like protein</fullName>
    </recommendedName>
</protein>
<accession>A0A1F5Z680</accession>
<dbReference type="EMBL" id="MFJF01000007">
    <property type="protein sequence ID" value="OGG07875.1"/>
    <property type="molecule type" value="Genomic_DNA"/>
</dbReference>
<organism evidence="1 2">
    <name type="scientific">Candidatus Gottesmanbacteria bacterium RIFCSPHIGHO2_01_FULL_40_15</name>
    <dbReference type="NCBI Taxonomy" id="1798376"/>
    <lineage>
        <taxon>Bacteria</taxon>
        <taxon>Candidatus Gottesmaniibacteriota</taxon>
    </lineage>
</organism>
<reference evidence="1 2" key="1">
    <citation type="journal article" date="2016" name="Nat. Commun.">
        <title>Thousands of microbial genomes shed light on interconnected biogeochemical processes in an aquifer system.</title>
        <authorList>
            <person name="Anantharaman K."/>
            <person name="Brown C.T."/>
            <person name="Hug L.A."/>
            <person name="Sharon I."/>
            <person name="Castelle C.J."/>
            <person name="Probst A.J."/>
            <person name="Thomas B.C."/>
            <person name="Singh A."/>
            <person name="Wilkins M.J."/>
            <person name="Karaoz U."/>
            <person name="Brodie E.L."/>
            <person name="Williams K.H."/>
            <person name="Hubbard S.S."/>
            <person name="Banfield J.F."/>
        </authorList>
    </citation>
    <scope>NUCLEOTIDE SEQUENCE [LARGE SCALE GENOMIC DNA]</scope>
</reference>
<dbReference type="Proteomes" id="UP000177354">
    <property type="component" value="Unassembled WGS sequence"/>
</dbReference>
<gene>
    <name evidence="1" type="ORF">A2777_00495</name>
</gene>
<dbReference type="InterPro" id="IPR014985">
    <property type="entry name" value="WbqC"/>
</dbReference>
<name>A0A1F5Z680_9BACT</name>